<keyword evidence="2" id="KW-1185">Reference proteome</keyword>
<comment type="caution">
    <text evidence="1">The sequence shown here is derived from an EMBL/GenBank/DDBJ whole genome shotgun (WGS) entry which is preliminary data.</text>
</comment>
<gene>
    <name evidence="1" type="ORF">JFL43_18805</name>
</gene>
<organism evidence="1 2">
    <name type="scientific">Viridibacillus soli</name>
    <dbReference type="NCBI Taxonomy" id="2798301"/>
    <lineage>
        <taxon>Bacteria</taxon>
        <taxon>Bacillati</taxon>
        <taxon>Bacillota</taxon>
        <taxon>Bacilli</taxon>
        <taxon>Bacillales</taxon>
        <taxon>Caryophanaceae</taxon>
        <taxon>Viridibacillus</taxon>
    </lineage>
</organism>
<evidence type="ECO:0000313" key="1">
    <source>
        <dbReference type="EMBL" id="MBK3496874.1"/>
    </source>
</evidence>
<accession>A0ABS1HC91</accession>
<name>A0ABS1HC91_9BACL</name>
<sequence length="94" mass="11060">MKLLQKDVGRWVIVQNLNGYILSVDEDKTAAVVRFFVDGHQYDRTAQFEEVQANNKTNLQIQDLLELQELALETDDREWFEQLGKQIAKFKVEF</sequence>
<evidence type="ECO:0000313" key="2">
    <source>
        <dbReference type="Proteomes" id="UP000618943"/>
    </source>
</evidence>
<protein>
    <recommendedName>
        <fullName evidence="3">IDEAL domain-containing protein</fullName>
    </recommendedName>
</protein>
<dbReference type="EMBL" id="JAEOAH010000042">
    <property type="protein sequence ID" value="MBK3496874.1"/>
    <property type="molecule type" value="Genomic_DNA"/>
</dbReference>
<dbReference type="RefSeq" id="WP_100797003.1">
    <property type="nucleotide sequence ID" value="NZ_JAEOAH010000042.1"/>
</dbReference>
<proteinExistence type="predicted"/>
<evidence type="ECO:0008006" key="3">
    <source>
        <dbReference type="Google" id="ProtNLM"/>
    </source>
</evidence>
<dbReference type="Proteomes" id="UP000618943">
    <property type="component" value="Unassembled WGS sequence"/>
</dbReference>
<reference evidence="1 2" key="1">
    <citation type="submission" date="2020-12" db="EMBL/GenBank/DDBJ databases">
        <title>YIM B01967 draft genome.</title>
        <authorList>
            <person name="Yan X."/>
        </authorList>
    </citation>
    <scope>NUCLEOTIDE SEQUENCE [LARGE SCALE GENOMIC DNA]</scope>
    <source>
        <strain evidence="1 2">YIM B01967</strain>
    </source>
</reference>